<dbReference type="PIRSF" id="PIRSF014899">
    <property type="entry name" value="UCP014899"/>
    <property type="match status" value="1"/>
</dbReference>
<evidence type="ECO:0000313" key="2">
    <source>
        <dbReference type="EMBL" id="RGS42748.1"/>
    </source>
</evidence>
<dbReference type="NCBIfam" id="TIGR02452">
    <property type="entry name" value="TIGR02452 family protein"/>
    <property type="match status" value="1"/>
</dbReference>
<dbReference type="Pfam" id="PF10021">
    <property type="entry name" value="PARG_cat_microb"/>
    <property type="match status" value="1"/>
</dbReference>
<sequence>MDRREMNRSIFQDTERMCKTDAELSAVTKISVANQRFIAEAEVIPTPELNIYKKANVVVSKKRTYEAAKAYKGNHVAVHNFASATNPGGGVVNGAGAQEECLCRCSNLYFCLNTPDMWGMFYTPHRAAHDPIHNDDIIYTPNIVVFKTDTDRPELMERDDWYIVDVITCAAPNLREKPSNRYNSGDGTRAVTLSDRELQVIHEKRLRRMLDSAVMNHADTVILGAFGCGAYCNEPQVVATAAANVVRDYMYAFKNIEFAVYCRPSDDSNYRVFNSVLSSL</sequence>
<organism evidence="2 3">
    <name type="scientific">Coprococcus eutactus</name>
    <dbReference type="NCBI Taxonomy" id="33043"/>
    <lineage>
        <taxon>Bacteria</taxon>
        <taxon>Bacillati</taxon>
        <taxon>Bacillota</taxon>
        <taxon>Clostridia</taxon>
        <taxon>Lachnospirales</taxon>
        <taxon>Lachnospiraceae</taxon>
        <taxon>Coprococcus</taxon>
    </lineage>
</organism>
<gene>
    <name evidence="2" type="ORF">DWX94_07635</name>
</gene>
<dbReference type="InterPro" id="IPR012664">
    <property type="entry name" value="CHP02452"/>
</dbReference>
<dbReference type="InterPro" id="IPR019261">
    <property type="entry name" value="PARG_cat_microbial"/>
</dbReference>
<dbReference type="AlphaFoldDB" id="A0A412IRP1"/>
<dbReference type="OrthoDB" id="9806181at2"/>
<evidence type="ECO:0000259" key="1">
    <source>
        <dbReference type="Pfam" id="PF10021"/>
    </source>
</evidence>
<dbReference type="InterPro" id="IPR043472">
    <property type="entry name" value="Macro_dom-like"/>
</dbReference>
<proteinExistence type="predicted"/>
<reference evidence="2 3" key="1">
    <citation type="submission" date="2018-08" db="EMBL/GenBank/DDBJ databases">
        <title>A genome reference for cultivated species of the human gut microbiota.</title>
        <authorList>
            <person name="Zou Y."/>
            <person name="Xue W."/>
            <person name="Luo G."/>
        </authorList>
    </citation>
    <scope>NUCLEOTIDE SEQUENCE [LARGE SCALE GENOMIC DNA]</scope>
    <source>
        <strain evidence="2 3">AF22-21</strain>
    </source>
</reference>
<dbReference type="Proteomes" id="UP000283295">
    <property type="component" value="Unassembled WGS sequence"/>
</dbReference>
<dbReference type="PANTHER" id="PTHR35596">
    <property type="entry name" value="DUF2263 DOMAIN-CONTAINING PROTEIN"/>
    <property type="match status" value="1"/>
</dbReference>
<dbReference type="PANTHER" id="PTHR35596:SF1">
    <property type="entry name" value="MICROBIAL-TYPE PARG CATALYTIC DOMAIN-CONTAINING PROTEIN"/>
    <property type="match status" value="1"/>
</dbReference>
<name>A0A412IRP1_9FIRM</name>
<dbReference type="Gene3D" id="3.40.220.10">
    <property type="entry name" value="Leucine Aminopeptidase, subunit E, domain 1"/>
    <property type="match status" value="1"/>
</dbReference>
<feature type="domain" description="Microbial-type PARG catalytic" evidence="1">
    <location>
        <begin position="26"/>
        <end position="147"/>
    </location>
</feature>
<dbReference type="SUPFAM" id="SSF52949">
    <property type="entry name" value="Macro domain-like"/>
    <property type="match status" value="1"/>
</dbReference>
<dbReference type="EMBL" id="QRVK01000016">
    <property type="protein sequence ID" value="RGS42748.1"/>
    <property type="molecule type" value="Genomic_DNA"/>
</dbReference>
<protein>
    <submittedName>
        <fullName evidence="2">TIGR02452 family protein</fullName>
    </submittedName>
</protein>
<accession>A0A412IRP1</accession>
<comment type="caution">
    <text evidence="2">The sequence shown here is derived from an EMBL/GenBank/DDBJ whole genome shotgun (WGS) entry which is preliminary data.</text>
</comment>
<evidence type="ECO:0000313" key="3">
    <source>
        <dbReference type="Proteomes" id="UP000283295"/>
    </source>
</evidence>